<dbReference type="EC" id="5.6.2.2" evidence="9"/>
<dbReference type="InterPro" id="IPR013758">
    <property type="entry name" value="Topo_IIA_A/C_ab"/>
</dbReference>
<evidence type="ECO:0000313" key="15">
    <source>
        <dbReference type="EMBL" id="MDC4183199.1"/>
    </source>
</evidence>
<keyword evidence="9" id="KW-0963">Cytoplasm</keyword>
<dbReference type="Proteomes" id="UP001216384">
    <property type="component" value="Unassembled WGS sequence"/>
</dbReference>
<dbReference type="PANTHER" id="PTHR43493:SF5">
    <property type="entry name" value="DNA GYRASE SUBUNIT A, CHLOROPLASTIC_MITOCHONDRIAL"/>
    <property type="match status" value="1"/>
</dbReference>
<evidence type="ECO:0000313" key="17">
    <source>
        <dbReference type="Proteomes" id="UP001220940"/>
    </source>
</evidence>
<keyword evidence="17" id="KW-1185">Reference proteome</keyword>
<dbReference type="GO" id="GO:0034335">
    <property type="term" value="F:DNA negative supercoiling activity"/>
    <property type="evidence" value="ECO:0007669"/>
    <property type="project" value="UniProtKB-ARBA"/>
</dbReference>
<dbReference type="HAMAP" id="MF_01897">
    <property type="entry name" value="GyrA"/>
    <property type="match status" value="1"/>
</dbReference>
<keyword evidence="11" id="KW-0175">Coiled coil</keyword>
<dbReference type="InterPro" id="IPR006691">
    <property type="entry name" value="GyrA/parC_rep"/>
</dbReference>
<dbReference type="GO" id="GO:0006261">
    <property type="term" value="P:DNA-templated DNA replication"/>
    <property type="evidence" value="ECO:0007669"/>
    <property type="project" value="UniProtKB-UniRule"/>
</dbReference>
<dbReference type="FunFam" id="3.90.199.10:FF:000001">
    <property type="entry name" value="DNA gyrase subunit A"/>
    <property type="match status" value="1"/>
</dbReference>
<dbReference type="AlphaFoldDB" id="A0AAW6HNB5"/>
<dbReference type="InterPro" id="IPR002205">
    <property type="entry name" value="Topo_IIA_dom_A"/>
</dbReference>
<evidence type="ECO:0000313" key="14">
    <source>
        <dbReference type="EMBL" id="MDC4181825.1"/>
    </source>
</evidence>
<evidence type="ECO:0000256" key="1">
    <source>
        <dbReference type="ARBA" id="ARBA00000185"/>
    </source>
</evidence>
<evidence type="ECO:0000256" key="12">
    <source>
        <dbReference type="SAM" id="MobiDB-lite"/>
    </source>
</evidence>
<feature type="compositionally biased region" description="Polar residues" evidence="12">
    <location>
        <begin position="823"/>
        <end position="832"/>
    </location>
</feature>
<dbReference type="SUPFAM" id="SSF56719">
    <property type="entry name" value="Type II DNA topoisomerase"/>
    <property type="match status" value="1"/>
</dbReference>
<evidence type="ECO:0000256" key="11">
    <source>
        <dbReference type="SAM" id="Coils"/>
    </source>
</evidence>
<evidence type="ECO:0000256" key="9">
    <source>
        <dbReference type="HAMAP-Rule" id="MF_01897"/>
    </source>
</evidence>
<feature type="domain" description="Topo IIA-type catalytic" evidence="13">
    <location>
        <begin position="44"/>
        <end position="509"/>
    </location>
</feature>
<dbReference type="FunFam" id="3.30.1360.40:FF:000002">
    <property type="entry name" value="DNA gyrase subunit A"/>
    <property type="match status" value="1"/>
</dbReference>
<dbReference type="InterPro" id="IPR050220">
    <property type="entry name" value="Type_II_DNA_Topoisomerases"/>
</dbReference>
<evidence type="ECO:0000256" key="10">
    <source>
        <dbReference type="PROSITE-ProRule" id="PRU01384"/>
    </source>
</evidence>
<dbReference type="Pfam" id="PF03989">
    <property type="entry name" value="DNA_gyraseA_C"/>
    <property type="match status" value="6"/>
</dbReference>
<evidence type="ECO:0000256" key="4">
    <source>
        <dbReference type="ARBA" id="ARBA00022840"/>
    </source>
</evidence>
<keyword evidence="3 9" id="KW-0547">Nucleotide-binding</keyword>
<dbReference type="SMART" id="SM00434">
    <property type="entry name" value="TOP4c"/>
    <property type="match status" value="1"/>
</dbReference>
<evidence type="ECO:0000256" key="8">
    <source>
        <dbReference type="ARBA" id="ARBA00063644"/>
    </source>
</evidence>
<feature type="compositionally biased region" description="Acidic residues" evidence="12">
    <location>
        <begin position="849"/>
        <end position="860"/>
    </location>
</feature>
<dbReference type="GO" id="GO:0006265">
    <property type="term" value="P:DNA topological change"/>
    <property type="evidence" value="ECO:0007669"/>
    <property type="project" value="UniProtKB-UniRule"/>
</dbReference>
<dbReference type="InterPro" id="IPR005743">
    <property type="entry name" value="GyrA"/>
</dbReference>
<evidence type="ECO:0000256" key="6">
    <source>
        <dbReference type="ARBA" id="ARBA00023125"/>
    </source>
</evidence>
<dbReference type="RefSeq" id="WP_255034655.1">
    <property type="nucleotide sequence ID" value="NZ_CP101414.1"/>
</dbReference>
<name>A0AAW6HNB5_9MOLU</name>
<dbReference type="InterPro" id="IPR013757">
    <property type="entry name" value="Topo_IIA_A_a_sf"/>
</dbReference>
<dbReference type="GO" id="GO:0005737">
    <property type="term" value="C:cytoplasm"/>
    <property type="evidence" value="ECO:0007669"/>
    <property type="project" value="UniProtKB-SubCell"/>
</dbReference>
<dbReference type="FunFam" id="2.120.10.90:FF:000005">
    <property type="entry name" value="DNA topoisomerase 4 subunit A"/>
    <property type="match status" value="1"/>
</dbReference>
<feature type="short sequence motif" description="GyrA-box" evidence="9">
    <location>
        <begin position="536"/>
        <end position="542"/>
    </location>
</feature>
<keyword evidence="4 9" id="KW-0067">ATP-binding</keyword>
<dbReference type="FunFam" id="1.10.268.10:FF:000001">
    <property type="entry name" value="DNA gyrase subunit A"/>
    <property type="match status" value="1"/>
</dbReference>
<feature type="active site" description="O-(5'-phospho-DNA)-tyrosine intermediate" evidence="9 10">
    <location>
        <position position="132"/>
    </location>
</feature>
<dbReference type="SUPFAM" id="SSF101904">
    <property type="entry name" value="GyrA/ParC C-terminal domain-like"/>
    <property type="match status" value="1"/>
</dbReference>
<dbReference type="Proteomes" id="UP001220940">
    <property type="component" value="Unassembled WGS sequence"/>
</dbReference>
<dbReference type="GO" id="GO:0009330">
    <property type="term" value="C:DNA topoisomerase type II (double strand cut, ATP-hydrolyzing) complex"/>
    <property type="evidence" value="ECO:0007669"/>
    <property type="project" value="TreeGrafter"/>
</dbReference>
<dbReference type="InterPro" id="IPR013760">
    <property type="entry name" value="Topo_IIA-like_dom_sf"/>
</dbReference>
<dbReference type="NCBIfam" id="NF004044">
    <property type="entry name" value="PRK05561.1"/>
    <property type="match status" value="1"/>
</dbReference>
<dbReference type="GO" id="GO:0005524">
    <property type="term" value="F:ATP binding"/>
    <property type="evidence" value="ECO:0007669"/>
    <property type="project" value="UniProtKB-UniRule"/>
</dbReference>
<comment type="function">
    <text evidence="9">A type II topoisomerase that negatively supercoils closed circular double-stranded (ds) DNA in an ATP-dependent manner to modulate DNA topology and maintain chromosomes in an underwound state. Negative supercoiling favors strand separation, and DNA replication, transcription, recombination and repair, all of which involve strand separation. Also able to catalyze the interconversion of other topological isomers of dsDNA rings, including catenanes and knotted rings. Type II topoisomerases break and join 2 DNA strands simultaneously in an ATP-dependent manner.</text>
</comment>
<feature type="coiled-coil region" evidence="11">
    <location>
        <begin position="439"/>
        <end position="487"/>
    </location>
</feature>
<dbReference type="Pfam" id="PF00521">
    <property type="entry name" value="DNA_topoisoIV"/>
    <property type="match status" value="1"/>
</dbReference>
<reference evidence="15 17" key="1">
    <citation type="submission" date="2021-11" db="EMBL/GenBank/DDBJ databases">
        <title>Description of Mycoplasma bradburyaesp. nov.from sea birds: a tribute to a great mycoplasmologist.</title>
        <authorList>
            <person name="Ramirez A.S."/>
            <person name="Poveda C."/>
            <person name="Suarez-Perez A."/>
            <person name="Rosales R.S."/>
            <person name="Dijkman R."/>
            <person name="Feberwee A."/>
            <person name="Spergser J."/>
            <person name="Szostak M.P."/>
            <person name="Ressel L."/>
            <person name="Calabuig P."/>
            <person name="Catania S."/>
            <person name="Gobbo F."/>
            <person name="Timofte D."/>
            <person name="Poveda J.B."/>
        </authorList>
    </citation>
    <scope>NUCLEOTIDE SEQUENCE</scope>
    <source>
        <strain evidence="14 17">T158</strain>
        <strain evidence="15">T264</strain>
    </source>
</reference>
<comment type="caution">
    <text evidence="15">The sequence shown here is derived from an EMBL/GenBank/DDBJ whole genome shotgun (WGS) entry which is preliminary data.</text>
</comment>
<dbReference type="GO" id="GO:0003677">
    <property type="term" value="F:DNA binding"/>
    <property type="evidence" value="ECO:0007669"/>
    <property type="project" value="UniProtKB-UniRule"/>
</dbReference>
<dbReference type="GO" id="GO:0005694">
    <property type="term" value="C:chromosome"/>
    <property type="evidence" value="ECO:0007669"/>
    <property type="project" value="InterPro"/>
</dbReference>
<dbReference type="NCBIfam" id="TIGR01063">
    <property type="entry name" value="gyrA"/>
    <property type="match status" value="1"/>
</dbReference>
<dbReference type="PANTHER" id="PTHR43493">
    <property type="entry name" value="DNA GYRASE/TOPOISOMERASE SUBUNIT A"/>
    <property type="match status" value="1"/>
</dbReference>
<gene>
    <name evidence="9 15" type="primary">gyrA</name>
    <name evidence="14" type="ORF">LNO68_01310</name>
    <name evidence="15" type="ORF">LNO71_00875</name>
</gene>
<comment type="miscellaneous">
    <text evidence="9">Few gyrases are as efficient as E.coli at forming negative supercoils. Not all organisms have 2 type II topoisomerases; in organisms with a single type II topoisomerase this enzyme also has to decatenate newly replicated chromosomes.</text>
</comment>
<evidence type="ECO:0000256" key="2">
    <source>
        <dbReference type="ARBA" id="ARBA00008263"/>
    </source>
</evidence>
<dbReference type="EMBL" id="JAJHZP010000009">
    <property type="protein sequence ID" value="MDC4183199.1"/>
    <property type="molecule type" value="Genomic_DNA"/>
</dbReference>
<comment type="similarity">
    <text evidence="2 9">Belongs to the type II topoisomerase GyrA/ParC subunit family.</text>
</comment>
<organism evidence="15 16">
    <name type="scientific">Mycoplasma bradburyae</name>
    <dbReference type="NCBI Taxonomy" id="2963128"/>
    <lineage>
        <taxon>Bacteria</taxon>
        <taxon>Bacillati</taxon>
        <taxon>Mycoplasmatota</taxon>
        <taxon>Mollicutes</taxon>
        <taxon>Mycoplasmataceae</taxon>
        <taxon>Mycoplasma</taxon>
    </lineage>
</organism>
<evidence type="ECO:0000256" key="5">
    <source>
        <dbReference type="ARBA" id="ARBA00023029"/>
    </source>
</evidence>
<dbReference type="PROSITE" id="PS52040">
    <property type="entry name" value="TOPO_IIA"/>
    <property type="match status" value="1"/>
</dbReference>
<keyword evidence="5 9" id="KW-0799">Topoisomerase</keyword>
<dbReference type="Gene3D" id="3.30.1360.40">
    <property type="match status" value="1"/>
</dbReference>
<proteinExistence type="inferred from homology"/>
<comment type="subcellular location">
    <subcellularLocation>
        <location evidence="9">Cytoplasm</location>
    </subcellularLocation>
</comment>
<comment type="subunit">
    <text evidence="9">Heterotetramer, composed of two GyrA and two GyrB chains. In the heterotetramer, GyrA contains the active site tyrosine that forms a transient covalent intermediate with DNA, while GyrB binds cofactors and catalyzes ATP hydrolysis.</text>
</comment>
<comment type="subunit">
    <text evidence="8">Heterotetramer composed of ParC and ParE.</text>
</comment>
<dbReference type="EMBL" id="JAJHZM010000007">
    <property type="protein sequence ID" value="MDC4181825.1"/>
    <property type="molecule type" value="Genomic_DNA"/>
</dbReference>
<sequence length="860" mass="95907">MNHNDKNNIKQLLDKTVVKEASITKELETSFMEYAMSVIVSRALPDSRDGLKPVHRRVLYGAYTSGLTHDKPYRKSAQIVGHVMGKYHPHGDSAIYETMVRMAQPFSLRYMLIDGHGNFGSIDGDSAAAMRYTEARLSKISAEMLRNIDKETVDFVDNYDASEQEPTVLPSLFPNLLANGSSGIAVGMATNIPPHNLSELIGGIKYLLTNEDATIEDLKQFVKGPDFPTAAEILGEAGINEYFNTGRGSVSVRAKSEIEELSNNKNNIIITEIPYMVNKANLINKIADLVKTEQIQGIADLRDESNRDGIRIVIETKRDVIPEVLLNQLYKSTQLQTNFSVAMLALVNNQPKVLNLKEALQIYIDHQFEILLRKTSYELKKAQASAHIVEGLVIATNNIDDVIEIIKNAKDNEDAKTTLISKYELSELQAKAILDMRLRSLSGLERENLQKELEKLRELIKNLEEILQSKERRIQIIIEQLDEIDNKFGDERRTKICYGLNSTIDNEQLIPVETVVITRSSKGYLKRIPISAYKLQHRGGVGVKGMNTYEDDDVESLIVCSTHSDLLFFTNYGKVYRIRAHQVPVGSRTSKGIPAINLISIEKDEKLMSLLSTNDYDSGYFFFSTKKGTVKRVQASEFSRIQNNGKIAITLTENDSLFKVIKTSGDEEIYLGVSSGLLVRFKEDTVRSMGRAAQGVIGVKFKDPKDEVIGLSSSNQGNLLLAVCENGVGKMTDRQEYRMTNRGSKGVITIKVTPKTGNIINTQLVNGNEELLMISSTGKIVRVPLAEVSEQGRNTSGVKLISLNEKETLQSVAIFDVEEDESQTPTSNPSQQEENNSLDNTESSNTNEENNEQNDGSNEE</sequence>
<dbReference type="CDD" id="cd00187">
    <property type="entry name" value="TOP4c"/>
    <property type="match status" value="1"/>
</dbReference>
<dbReference type="Gene3D" id="1.10.268.10">
    <property type="entry name" value="Topoisomerase, domain 3"/>
    <property type="match status" value="1"/>
</dbReference>
<accession>A0AAW6HNB5</accession>
<dbReference type="Gene3D" id="3.90.199.10">
    <property type="entry name" value="Topoisomerase II, domain 5"/>
    <property type="match status" value="1"/>
</dbReference>
<comment type="catalytic activity">
    <reaction evidence="1 9 10">
        <text>ATP-dependent breakage, passage and rejoining of double-stranded DNA.</text>
        <dbReference type="EC" id="5.6.2.2"/>
    </reaction>
</comment>
<evidence type="ECO:0000256" key="7">
    <source>
        <dbReference type="ARBA" id="ARBA00023235"/>
    </source>
</evidence>
<feature type="region of interest" description="Disordered" evidence="12">
    <location>
        <begin position="816"/>
        <end position="860"/>
    </location>
</feature>
<dbReference type="InterPro" id="IPR035516">
    <property type="entry name" value="Gyrase/topoIV_suA_C"/>
</dbReference>
<keyword evidence="7 9" id="KW-0413">Isomerase</keyword>
<dbReference type="Gene3D" id="2.120.10.90">
    <property type="entry name" value="DNA gyrase/topoisomerase IV, subunit A, C-terminal"/>
    <property type="match status" value="1"/>
</dbReference>
<evidence type="ECO:0000259" key="13">
    <source>
        <dbReference type="PROSITE" id="PS52040"/>
    </source>
</evidence>
<evidence type="ECO:0000313" key="16">
    <source>
        <dbReference type="Proteomes" id="UP001216384"/>
    </source>
</evidence>
<evidence type="ECO:0000256" key="3">
    <source>
        <dbReference type="ARBA" id="ARBA00022741"/>
    </source>
</evidence>
<feature type="compositionally biased region" description="Low complexity" evidence="12">
    <location>
        <begin position="833"/>
        <end position="848"/>
    </location>
</feature>
<protein>
    <recommendedName>
        <fullName evidence="9">DNA gyrase subunit A</fullName>
        <ecNumber evidence="9">5.6.2.2</ecNumber>
    </recommendedName>
</protein>
<dbReference type="NCBIfam" id="NF004043">
    <property type="entry name" value="PRK05560.1"/>
    <property type="match status" value="1"/>
</dbReference>
<keyword evidence="6 9" id="KW-0238">DNA-binding</keyword>